<dbReference type="Proteomes" id="UP000232638">
    <property type="component" value="Chromosome"/>
</dbReference>
<dbReference type="EMBL" id="CP020370">
    <property type="protein sequence ID" value="AUB79535.1"/>
    <property type="molecule type" value="Genomic_DNA"/>
</dbReference>
<organism evidence="2 3">
    <name type="scientific">Candidatus Thiodictyon syntrophicum</name>
    <dbReference type="NCBI Taxonomy" id="1166950"/>
    <lineage>
        <taxon>Bacteria</taxon>
        <taxon>Pseudomonadati</taxon>
        <taxon>Pseudomonadota</taxon>
        <taxon>Gammaproteobacteria</taxon>
        <taxon>Chromatiales</taxon>
        <taxon>Chromatiaceae</taxon>
        <taxon>Thiodictyon</taxon>
    </lineage>
</organism>
<dbReference type="InterPro" id="IPR027485">
    <property type="entry name" value="AMMECR1_N"/>
</dbReference>
<dbReference type="NCBIfam" id="TIGR04335">
    <property type="entry name" value="AmmeMemoSam_A"/>
    <property type="match status" value="1"/>
</dbReference>
<dbReference type="InterPro" id="IPR027623">
    <property type="entry name" value="AmmeMemoSam_A"/>
</dbReference>
<proteinExistence type="predicted"/>
<sequence length="192" mass="21451">MPFSEPAMLDPEARRLLLDVAWESLRHGLARGTPLTPDPAGFPEPLRAHRAAFVTLNHFQSLRGCIGHLEPCAPLVQDVAENAFAAAFRDPRFPRLEPWELDALTLDISVLSIPEPMRFRDEQDLLRQLRPGVDGLILADGAARGTFLPSVWESLPRPREFLNHLKGKAGLPGDYWSPTLRVSRYHTESFGG</sequence>
<dbReference type="NCBIfam" id="TIGR00296">
    <property type="entry name" value="TIGR00296 family protein"/>
    <property type="match status" value="1"/>
</dbReference>
<dbReference type="InterPro" id="IPR036071">
    <property type="entry name" value="AMMECR1_dom_sf"/>
</dbReference>
<dbReference type="OrthoDB" id="9782820at2"/>
<name>A0A2K8U1Y0_9GAMM</name>
<protein>
    <submittedName>
        <fullName evidence="2">AMMECR1 domain-containing protein</fullName>
    </submittedName>
</protein>
<dbReference type="Pfam" id="PF01871">
    <property type="entry name" value="AMMECR1"/>
    <property type="match status" value="1"/>
</dbReference>
<dbReference type="InterPro" id="IPR002733">
    <property type="entry name" value="AMMECR1_domain"/>
</dbReference>
<feature type="domain" description="AMMECR1" evidence="1">
    <location>
        <begin position="12"/>
        <end position="192"/>
    </location>
</feature>
<dbReference type="Gene3D" id="3.30.700.20">
    <property type="entry name" value="Hypothetical protein ph0010, domain 1"/>
    <property type="match status" value="1"/>
</dbReference>
<dbReference type="PROSITE" id="PS51112">
    <property type="entry name" value="AMMECR1"/>
    <property type="match status" value="1"/>
</dbReference>
<dbReference type="AlphaFoldDB" id="A0A2K8U1Y0"/>
<dbReference type="Gene3D" id="3.30.1490.150">
    <property type="entry name" value="Hypothetical protein ph0010, domain 2"/>
    <property type="match status" value="1"/>
</dbReference>
<dbReference type="InterPro" id="IPR023473">
    <property type="entry name" value="AMMECR1"/>
</dbReference>
<dbReference type="RefSeq" id="WP_100917355.1">
    <property type="nucleotide sequence ID" value="NZ_CP020370.1"/>
</dbReference>
<gene>
    <name evidence="2" type="ORF">THSYN_00205</name>
</gene>
<accession>A0A2K8U1Y0</accession>
<dbReference type="PANTHER" id="PTHR13016:SF0">
    <property type="entry name" value="AMME SYNDROME CANDIDATE GENE 1 PROTEIN"/>
    <property type="match status" value="1"/>
</dbReference>
<evidence type="ECO:0000259" key="1">
    <source>
        <dbReference type="PROSITE" id="PS51112"/>
    </source>
</evidence>
<dbReference type="PANTHER" id="PTHR13016">
    <property type="entry name" value="AMMECR1 HOMOLOG"/>
    <property type="match status" value="1"/>
</dbReference>
<dbReference type="SUPFAM" id="SSF143447">
    <property type="entry name" value="AMMECR1-like"/>
    <property type="match status" value="1"/>
</dbReference>
<keyword evidence="3" id="KW-1185">Reference proteome</keyword>
<dbReference type="KEGG" id="tsy:THSYN_00205"/>
<reference evidence="2 3" key="1">
    <citation type="submission" date="2017-03" db="EMBL/GenBank/DDBJ databases">
        <title>Complete genome sequence of Candidatus 'Thiodictyon syntrophicum' sp. nov. strain Cad16T, a photolithoautotroph purple sulfur bacterium isolated from an alpine meromictic lake.</title>
        <authorList>
            <person name="Luedin S.M."/>
            <person name="Pothier J.F."/>
            <person name="Danza F."/>
            <person name="Storelli N."/>
            <person name="Wittwer M."/>
            <person name="Tonolla M."/>
        </authorList>
    </citation>
    <scope>NUCLEOTIDE SEQUENCE [LARGE SCALE GENOMIC DNA]</scope>
    <source>
        <strain evidence="2 3">Cad16T</strain>
    </source>
</reference>
<evidence type="ECO:0000313" key="2">
    <source>
        <dbReference type="EMBL" id="AUB79535.1"/>
    </source>
</evidence>
<evidence type="ECO:0000313" key="3">
    <source>
        <dbReference type="Proteomes" id="UP000232638"/>
    </source>
</evidence>